<dbReference type="AlphaFoldDB" id="A0A4U1B8B2"/>
<dbReference type="InterPro" id="IPR014710">
    <property type="entry name" value="RmlC-like_jellyroll"/>
</dbReference>
<name>A0A4U1B8B2_9GAMM</name>
<proteinExistence type="predicted"/>
<keyword evidence="2" id="KW-1185">Reference proteome</keyword>
<accession>A0A4U1B8B2</accession>
<dbReference type="EMBL" id="SWDB01000007">
    <property type="protein sequence ID" value="TKB46726.1"/>
    <property type="molecule type" value="Genomic_DNA"/>
</dbReference>
<dbReference type="Proteomes" id="UP000307999">
    <property type="component" value="Unassembled WGS sequence"/>
</dbReference>
<dbReference type="Gene3D" id="2.60.120.10">
    <property type="entry name" value="Jelly Rolls"/>
    <property type="match status" value="1"/>
</dbReference>
<protein>
    <recommendedName>
        <fullName evidence="3">DUF861 domain-containing protein</fullName>
    </recommendedName>
</protein>
<evidence type="ECO:0000313" key="1">
    <source>
        <dbReference type="EMBL" id="TKB46726.1"/>
    </source>
</evidence>
<organism evidence="1 2">
    <name type="scientific">Thalassotalea mangrovi</name>
    <dbReference type="NCBI Taxonomy" id="2572245"/>
    <lineage>
        <taxon>Bacteria</taxon>
        <taxon>Pseudomonadati</taxon>
        <taxon>Pseudomonadota</taxon>
        <taxon>Gammaproteobacteria</taxon>
        <taxon>Alteromonadales</taxon>
        <taxon>Colwelliaceae</taxon>
        <taxon>Thalassotalea</taxon>
    </lineage>
</organism>
<gene>
    <name evidence="1" type="ORF">E8M12_03990</name>
</gene>
<reference evidence="1 2" key="1">
    <citation type="submission" date="2019-04" db="EMBL/GenBank/DDBJ databases">
        <title>Thalassotalea guangxiensis sp. nov., isolated from sediment of the coastal wetland.</title>
        <authorList>
            <person name="Zheng S."/>
            <person name="Zhang D."/>
        </authorList>
    </citation>
    <scope>NUCLEOTIDE SEQUENCE [LARGE SCALE GENOMIC DNA]</scope>
    <source>
        <strain evidence="1 2">ZS-4</strain>
    </source>
</reference>
<dbReference type="SUPFAM" id="SSF51182">
    <property type="entry name" value="RmlC-like cupins"/>
    <property type="match status" value="1"/>
</dbReference>
<evidence type="ECO:0008006" key="3">
    <source>
        <dbReference type="Google" id="ProtNLM"/>
    </source>
</evidence>
<comment type="caution">
    <text evidence="1">The sequence shown here is derived from an EMBL/GenBank/DDBJ whole genome shotgun (WGS) entry which is preliminary data.</text>
</comment>
<dbReference type="OrthoDB" id="9799053at2"/>
<evidence type="ECO:0000313" key="2">
    <source>
        <dbReference type="Proteomes" id="UP000307999"/>
    </source>
</evidence>
<dbReference type="RefSeq" id="WP_136734793.1">
    <property type="nucleotide sequence ID" value="NZ_SWDB01000007.1"/>
</dbReference>
<dbReference type="InterPro" id="IPR011051">
    <property type="entry name" value="RmlC_Cupin_sf"/>
</dbReference>
<sequence length="227" mass="25460">MSQSMQIYSTQVSQLAANPDPLSADMFDSALPVQHTREFYSDENRGIYVGLWDTTSMREQAGPYEMEEFMVVLEGRADIALASGEMSHVVSDQGFVIPRGLDCQWQQHGYLKKLFVIVDNERLCPANQDVCDISVFSPQQKHRPYYNQAKSFAVYPFSAQQDVEITALSSGFAVVFCQQGQCQYDDISEATHRLKASEVMVIEDFKIAKFSCEPGSCGYLVVISDSI</sequence>